<evidence type="ECO:0000256" key="1">
    <source>
        <dbReference type="ARBA" id="ARBA00007637"/>
    </source>
</evidence>
<dbReference type="SUPFAM" id="SSF51735">
    <property type="entry name" value="NAD(P)-binding Rossmann-fold domains"/>
    <property type="match status" value="1"/>
</dbReference>
<keyword evidence="3" id="KW-1185">Reference proteome</keyword>
<dbReference type="InterPro" id="IPR001509">
    <property type="entry name" value="Epimerase_deHydtase"/>
</dbReference>
<dbReference type="InterPro" id="IPR036291">
    <property type="entry name" value="NAD(P)-bd_dom_sf"/>
</dbReference>
<name>A0A0U2IMQ4_9BACL</name>
<reference evidence="2 3" key="2">
    <citation type="journal article" date="2016" name="Genome Announc.">
        <title>Complete Genome Sequences of Two Interactive Moderate Thermophiles, Paenibacillus napthalenovorans 32O-Y and Paenibacillus sp. 32O-W.</title>
        <authorList>
            <person name="Butler R.R.III."/>
            <person name="Wang J."/>
            <person name="Stark B.C."/>
            <person name="Pombert J.F."/>
        </authorList>
    </citation>
    <scope>NUCLEOTIDE SEQUENCE [LARGE SCALE GENOMIC DNA]</scope>
    <source>
        <strain evidence="2 3">32O-Y</strain>
    </source>
</reference>
<dbReference type="KEGG" id="pnp:IJ22_27740"/>
<dbReference type="PANTHER" id="PTHR43000">
    <property type="entry name" value="DTDP-D-GLUCOSE 4,6-DEHYDRATASE-RELATED"/>
    <property type="match status" value="1"/>
</dbReference>
<organism evidence="2 3">
    <name type="scientific">Paenibacillus naphthalenovorans</name>
    <dbReference type="NCBI Taxonomy" id="162209"/>
    <lineage>
        <taxon>Bacteria</taxon>
        <taxon>Bacillati</taxon>
        <taxon>Bacillota</taxon>
        <taxon>Bacilli</taxon>
        <taxon>Bacillales</taxon>
        <taxon>Paenibacillaceae</taxon>
        <taxon>Paenibacillus</taxon>
    </lineage>
</organism>
<gene>
    <name evidence="2" type="ORF">IJ22_27740</name>
</gene>
<comment type="similarity">
    <text evidence="1">Belongs to the NAD(P)-dependent epimerase/dehydratase family.</text>
</comment>
<proteinExistence type="inferred from homology"/>
<dbReference type="EMBL" id="CP013652">
    <property type="protein sequence ID" value="ALS23147.1"/>
    <property type="molecule type" value="Genomic_DNA"/>
</dbReference>
<dbReference type="AlphaFoldDB" id="A0A0U2IMQ4"/>
<evidence type="ECO:0000313" key="3">
    <source>
        <dbReference type="Proteomes" id="UP000061660"/>
    </source>
</evidence>
<accession>A0A0U2IMQ4</accession>
<dbReference type="PATRIC" id="fig|162209.4.peg.2954"/>
<protein>
    <submittedName>
        <fullName evidence="2">UDP-glucose 4-epimerase</fullName>
    </submittedName>
</protein>
<dbReference type="Pfam" id="PF01370">
    <property type="entry name" value="Epimerase"/>
    <property type="match status" value="1"/>
</dbReference>
<dbReference type="STRING" id="162209.IJ22_27740"/>
<dbReference type="Gene3D" id="3.90.25.10">
    <property type="entry name" value="UDP-galactose 4-epimerase, domain 1"/>
    <property type="match status" value="1"/>
</dbReference>
<dbReference type="Proteomes" id="UP000061660">
    <property type="component" value="Chromosome"/>
</dbReference>
<dbReference type="Gene3D" id="3.40.50.720">
    <property type="entry name" value="NAD(P)-binding Rossmann-like Domain"/>
    <property type="match status" value="1"/>
</dbReference>
<reference evidence="3" key="1">
    <citation type="submission" date="2015-12" db="EMBL/GenBank/DDBJ databases">
        <title>Complete genome sequences of two moderately thermophilic Paenibacillus species.</title>
        <authorList>
            <person name="Butler R.III."/>
            <person name="Wang J."/>
            <person name="Stark B.C."/>
            <person name="Pombert J.-F."/>
        </authorList>
    </citation>
    <scope>NUCLEOTIDE SEQUENCE [LARGE SCALE GENOMIC DNA]</scope>
    <source>
        <strain evidence="3">32O-Y</strain>
    </source>
</reference>
<dbReference type="RefSeq" id="WP_054820175.1">
    <property type="nucleotide sequence ID" value="NZ_BJCS01000004.1"/>
</dbReference>
<dbReference type="OrthoDB" id="9771073at2"/>
<sequence>MNFVVTGGAGFIGSHIVDALIDSGHRVHVVDNLTTGRRENVNPKAIFHLIDITGDQLGAVFEQAKPDMVIHHAAQIDVQTSMERPLLDAKVNILGTLALLEQCREHKVRKLIYASSAAVYGPPEYLGADEGHPLRPISFYGISKQTPEHYIEIFSHLFGIDYTILRYANVYGIRQDPKGEGGVVSVFVDQLLQGQQTVIFGDGEQTRDFIYVKDIVSANLAAVERGSKGIYNISWNKQTSVNNLLKLMSELCGKPFAPRYMPPRAGDIIHSRLDNTAAKEQLGWEPRVTLRSGLRETIEYYSRLYGSNSSCPPQ</sequence>
<evidence type="ECO:0000313" key="2">
    <source>
        <dbReference type="EMBL" id="ALS23147.1"/>
    </source>
</evidence>